<dbReference type="Gene3D" id="1.20.120.520">
    <property type="entry name" value="nmb1532 protein domain like"/>
    <property type="match status" value="1"/>
</dbReference>
<dbReference type="Proteomes" id="UP000760545">
    <property type="component" value="Unassembled WGS sequence"/>
</dbReference>
<evidence type="ECO:0008006" key="4">
    <source>
        <dbReference type="Google" id="ProtNLM"/>
    </source>
</evidence>
<dbReference type="PANTHER" id="PTHR36438">
    <property type="entry name" value="IRON-SULFUR CLUSTER REPAIR PROTEIN YTFE"/>
    <property type="match status" value="1"/>
</dbReference>
<dbReference type="EMBL" id="JAAVJS010000004">
    <property type="protein sequence ID" value="NJX14706.1"/>
    <property type="molecule type" value="Genomic_DNA"/>
</dbReference>
<proteinExistence type="predicted"/>
<evidence type="ECO:0000313" key="2">
    <source>
        <dbReference type="EMBL" id="NJX14706.1"/>
    </source>
</evidence>
<keyword evidence="3" id="KW-1185">Reference proteome</keyword>
<comment type="subcellular location">
    <subcellularLocation>
        <location evidence="1">Cytoplasm</location>
    </subcellularLocation>
</comment>
<name>A0ABX1DBX3_9FLAO</name>
<evidence type="ECO:0000256" key="1">
    <source>
        <dbReference type="ARBA" id="ARBA00004496"/>
    </source>
</evidence>
<dbReference type="InterPro" id="IPR019903">
    <property type="entry name" value="RIC_family"/>
</dbReference>
<evidence type="ECO:0000313" key="3">
    <source>
        <dbReference type="Proteomes" id="UP000760545"/>
    </source>
</evidence>
<dbReference type="RefSeq" id="WP_167916951.1">
    <property type="nucleotide sequence ID" value="NZ_JAAVJS010000004.1"/>
</dbReference>
<dbReference type="PANTHER" id="PTHR36438:SF1">
    <property type="entry name" value="IRON-SULFUR CLUSTER REPAIR PROTEIN YTFE"/>
    <property type="match status" value="1"/>
</dbReference>
<accession>A0ABX1DBX3</accession>
<reference evidence="2 3" key="1">
    <citation type="submission" date="2020-03" db="EMBL/GenBank/DDBJ databases">
        <title>Tamlana sp. nov, isolated from XXX.</title>
        <authorList>
            <person name="Cao W.R."/>
        </authorList>
    </citation>
    <scope>NUCLEOTIDE SEQUENCE [LARGE SCALE GENOMIC DNA]</scope>
    <source>
        <strain evidence="2 3">HST1-43</strain>
    </source>
</reference>
<protein>
    <recommendedName>
        <fullName evidence="4">Hemerythrin-like domain-containing protein</fullName>
    </recommendedName>
</protein>
<comment type="caution">
    <text evidence="2">The sequence shown here is derived from an EMBL/GenBank/DDBJ whole genome shotgun (WGS) entry which is preliminary data.</text>
</comment>
<organism evidence="2 3">
    <name type="scientific">Tamlana crocina</name>
    <dbReference type="NCBI Taxonomy" id="393006"/>
    <lineage>
        <taxon>Bacteria</taxon>
        <taxon>Pseudomonadati</taxon>
        <taxon>Bacteroidota</taxon>
        <taxon>Flavobacteriia</taxon>
        <taxon>Flavobacteriales</taxon>
        <taxon>Flavobacteriaceae</taxon>
        <taxon>Tamlana</taxon>
    </lineage>
</organism>
<sequence length="242" mass="29018">MITNNISPREVTSQFRITEHVFNRFEIDSFSQDKILNNTALTEINPDFLVDVLNVFCNYKEVDIDMFSKYSVLTIIDYLERSHNYYRSKILPEIGQSISNLLNNYPEHHALKNVLHKFYFKYKVDLETHFKEEEEGIFLYAKKLYKAVYFRKELSFLIEFFRNNSINHFIEEHSDTIAELYEVICVLSRYKPPETNASSFRILLEKLHYFEHDLNIHAFIEDRVLICMLLTLEQKLNFEINN</sequence>
<gene>
    <name evidence="2" type="ORF">HC176_04325</name>
</gene>